<dbReference type="PANTHER" id="PTHR23517">
    <property type="entry name" value="RESISTANCE PROTEIN MDTM, PUTATIVE-RELATED-RELATED"/>
    <property type="match status" value="1"/>
</dbReference>
<feature type="transmembrane region" description="Helical" evidence="7">
    <location>
        <begin position="221"/>
        <end position="243"/>
    </location>
</feature>
<feature type="transmembrane region" description="Helical" evidence="7">
    <location>
        <begin position="144"/>
        <end position="163"/>
    </location>
</feature>
<dbReference type="InterPro" id="IPR011701">
    <property type="entry name" value="MFS"/>
</dbReference>
<dbReference type="PANTHER" id="PTHR23517:SF3">
    <property type="entry name" value="INTEGRAL MEMBRANE TRANSPORT PROTEIN"/>
    <property type="match status" value="1"/>
</dbReference>
<evidence type="ECO:0000256" key="3">
    <source>
        <dbReference type="ARBA" id="ARBA00022475"/>
    </source>
</evidence>
<gene>
    <name evidence="9" type="ORF">J2Z64_000215</name>
</gene>
<feature type="transmembrane region" description="Helical" evidence="7">
    <location>
        <begin position="350"/>
        <end position="370"/>
    </location>
</feature>
<keyword evidence="5 7" id="KW-1133">Transmembrane helix</keyword>
<accession>A0A9X0YRN1</accession>
<evidence type="ECO:0000259" key="8">
    <source>
        <dbReference type="PROSITE" id="PS50850"/>
    </source>
</evidence>
<keyword evidence="4 7" id="KW-0812">Transmembrane</keyword>
<dbReference type="RefSeq" id="WP_149474956.1">
    <property type="nucleotide sequence ID" value="NZ_JAGGMB010000001.1"/>
</dbReference>
<evidence type="ECO:0000313" key="9">
    <source>
        <dbReference type="EMBL" id="MBP2076004.1"/>
    </source>
</evidence>
<feature type="transmembrane region" description="Helical" evidence="7">
    <location>
        <begin position="108"/>
        <end position="132"/>
    </location>
</feature>
<keyword evidence="10" id="KW-1185">Reference proteome</keyword>
<evidence type="ECO:0000256" key="1">
    <source>
        <dbReference type="ARBA" id="ARBA00004651"/>
    </source>
</evidence>
<evidence type="ECO:0000256" key="2">
    <source>
        <dbReference type="ARBA" id="ARBA00022448"/>
    </source>
</evidence>
<proteinExistence type="predicted"/>
<organism evidence="9 10">
    <name type="scientific">Oceanobacillus polygoni</name>
    <dbReference type="NCBI Taxonomy" id="1235259"/>
    <lineage>
        <taxon>Bacteria</taxon>
        <taxon>Bacillati</taxon>
        <taxon>Bacillota</taxon>
        <taxon>Bacilli</taxon>
        <taxon>Bacillales</taxon>
        <taxon>Bacillaceae</taxon>
        <taxon>Oceanobacillus</taxon>
    </lineage>
</organism>
<reference evidence="9" key="1">
    <citation type="submission" date="2021-03" db="EMBL/GenBank/DDBJ databases">
        <title>Genomic Encyclopedia of Type Strains, Phase IV (KMG-IV): sequencing the most valuable type-strain genomes for metagenomic binning, comparative biology and taxonomic classification.</title>
        <authorList>
            <person name="Goeker M."/>
        </authorList>
    </citation>
    <scope>NUCLEOTIDE SEQUENCE</scope>
    <source>
        <strain evidence="9">DSM 107338</strain>
    </source>
</reference>
<comment type="caution">
    <text evidence="9">The sequence shown here is derived from an EMBL/GenBank/DDBJ whole genome shotgun (WGS) entry which is preliminary data.</text>
</comment>
<evidence type="ECO:0000256" key="5">
    <source>
        <dbReference type="ARBA" id="ARBA00022989"/>
    </source>
</evidence>
<dbReference type="SUPFAM" id="SSF103473">
    <property type="entry name" value="MFS general substrate transporter"/>
    <property type="match status" value="1"/>
</dbReference>
<feature type="transmembrane region" description="Helical" evidence="7">
    <location>
        <begin position="169"/>
        <end position="188"/>
    </location>
</feature>
<evidence type="ECO:0000256" key="7">
    <source>
        <dbReference type="SAM" id="Phobius"/>
    </source>
</evidence>
<feature type="transmembrane region" description="Helical" evidence="7">
    <location>
        <begin position="12"/>
        <end position="35"/>
    </location>
</feature>
<dbReference type="OrthoDB" id="9607at2"/>
<feature type="transmembrane region" description="Helical" evidence="7">
    <location>
        <begin position="310"/>
        <end position="329"/>
    </location>
</feature>
<evidence type="ECO:0000256" key="4">
    <source>
        <dbReference type="ARBA" id="ARBA00022692"/>
    </source>
</evidence>
<dbReference type="GO" id="GO:0022857">
    <property type="term" value="F:transmembrane transporter activity"/>
    <property type="evidence" value="ECO:0007669"/>
    <property type="project" value="InterPro"/>
</dbReference>
<dbReference type="InterPro" id="IPR020846">
    <property type="entry name" value="MFS_dom"/>
</dbReference>
<feature type="transmembrane region" description="Helical" evidence="7">
    <location>
        <begin position="255"/>
        <end position="274"/>
    </location>
</feature>
<dbReference type="Gene3D" id="1.20.1250.20">
    <property type="entry name" value="MFS general substrate transporter like domains"/>
    <property type="match status" value="1"/>
</dbReference>
<feature type="transmembrane region" description="Helical" evidence="7">
    <location>
        <begin position="84"/>
        <end position="102"/>
    </location>
</feature>
<dbReference type="InterPro" id="IPR050171">
    <property type="entry name" value="MFS_Transporters"/>
</dbReference>
<dbReference type="GO" id="GO:0005886">
    <property type="term" value="C:plasma membrane"/>
    <property type="evidence" value="ECO:0007669"/>
    <property type="project" value="UniProtKB-SubCell"/>
</dbReference>
<protein>
    <submittedName>
        <fullName evidence="9">MFS family arabinose efflux permease</fullName>
    </submittedName>
</protein>
<dbReference type="InterPro" id="IPR036259">
    <property type="entry name" value="MFS_trans_sf"/>
</dbReference>
<feature type="domain" description="Major facilitator superfamily (MFS) profile" evidence="8">
    <location>
        <begin position="16"/>
        <end position="398"/>
    </location>
</feature>
<dbReference type="PROSITE" id="PS50850">
    <property type="entry name" value="MFS"/>
    <property type="match status" value="1"/>
</dbReference>
<evidence type="ECO:0000313" key="10">
    <source>
        <dbReference type="Proteomes" id="UP001138793"/>
    </source>
</evidence>
<dbReference type="EMBL" id="JAGGMB010000001">
    <property type="protein sequence ID" value="MBP2076004.1"/>
    <property type="molecule type" value="Genomic_DNA"/>
</dbReference>
<dbReference type="AlphaFoldDB" id="A0A9X0YRN1"/>
<dbReference type="Proteomes" id="UP001138793">
    <property type="component" value="Unassembled WGS sequence"/>
</dbReference>
<feature type="transmembrane region" description="Helical" evidence="7">
    <location>
        <begin position="286"/>
        <end position="304"/>
    </location>
</feature>
<sequence>MEAIEKKQQKSIFLKDHIIFLAAIFCFWFAIYIYSPVFGVYLQSKGFSYSAVGIIIGSYGITQILLRLPLGVLSDYLSKLRKHLLVGGFVVSLISCLILVYFDSFFMIMIARLFAGITASMWVMATVLYTYYFSANQSAKAMGTLQFVTVATQFVSMAISGFIVEQFGWNSPFWIGAVASILGILFAWNIKDVQVERQANAQQSKLIQHLRVMLALPRLKMVTFLSLIAHAILFITIFGFSPIVAAENGVSEKSFIWLICAFFIPHALASLSLVFTDIDSRYNKRILYVCFGLTVIFLFLVPFTSSLFSLSLVHFAIGLALGFVFPILLDEVVRISPGYLKMSAMGFFQSFYALGIFFGPLVAGVIAENFGLAEVFYFTGVLGVVAVGVVMVRFRGASSY</sequence>
<evidence type="ECO:0000256" key="6">
    <source>
        <dbReference type="ARBA" id="ARBA00023136"/>
    </source>
</evidence>
<name>A0A9X0YRN1_9BACI</name>
<dbReference type="Pfam" id="PF07690">
    <property type="entry name" value="MFS_1"/>
    <property type="match status" value="1"/>
</dbReference>
<keyword evidence="2" id="KW-0813">Transport</keyword>
<keyword evidence="6 7" id="KW-0472">Membrane</keyword>
<feature type="transmembrane region" description="Helical" evidence="7">
    <location>
        <begin position="376"/>
        <end position="394"/>
    </location>
</feature>
<comment type="subcellular location">
    <subcellularLocation>
        <location evidence="1">Cell membrane</location>
        <topology evidence="1">Multi-pass membrane protein</topology>
    </subcellularLocation>
</comment>
<keyword evidence="3" id="KW-1003">Cell membrane</keyword>
<feature type="transmembrane region" description="Helical" evidence="7">
    <location>
        <begin position="47"/>
        <end position="72"/>
    </location>
</feature>